<dbReference type="Pfam" id="PF21082">
    <property type="entry name" value="MS_channel_3rd"/>
    <property type="match status" value="1"/>
</dbReference>
<feature type="transmembrane region" description="Helical" evidence="8">
    <location>
        <begin position="431"/>
        <end position="451"/>
    </location>
</feature>
<evidence type="ECO:0000259" key="11">
    <source>
        <dbReference type="Pfam" id="PF21088"/>
    </source>
</evidence>
<accession>A0A0F9TXW8</accession>
<evidence type="ECO:0000313" key="13">
    <source>
        <dbReference type="EMBL" id="KKN84169.1"/>
    </source>
</evidence>
<evidence type="ECO:0008006" key="14">
    <source>
        <dbReference type="Google" id="ProtNLM"/>
    </source>
</evidence>
<feature type="transmembrane region" description="Helical" evidence="8">
    <location>
        <begin position="301"/>
        <end position="319"/>
    </location>
</feature>
<dbReference type="Gene3D" id="3.30.70.100">
    <property type="match status" value="1"/>
</dbReference>
<dbReference type="InterPro" id="IPR023408">
    <property type="entry name" value="MscS_beta-dom_sf"/>
</dbReference>
<feature type="transmembrane region" description="Helical" evidence="8">
    <location>
        <begin position="514"/>
        <end position="534"/>
    </location>
</feature>
<keyword evidence="3" id="KW-1003">Cell membrane</keyword>
<feature type="domain" description="Mechanosensitive ion channel transmembrane helices 2/3" evidence="11">
    <location>
        <begin position="519"/>
        <end position="559"/>
    </location>
</feature>
<feature type="domain" description="Mechanosensitive ion channel MscS" evidence="9">
    <location>
        <begin position="561"/>
        <end position="625"/>
    </location>
</feature>
<dbReference type="PANTHER" id="PTHR30460">
    <property type="entry name" value="MODERATE CONDUCTANCE MECHANOSENSITIVE CHANNEL YBIO"/>
    <property type="match status" value="1"/>
</dbReference>
<dbReference type="Gene3D" id="1.10.287.1260">
    <property type="match status" value="1"/>
</dbReference>
<feature type="domain" description="Mechanosensitive ion channel MscS C-terminal" evidence="10">
    <location>
        <begin position="632"/>
        <end position="717"/>
    </location>
</feature>
<feature type="region of interest" description="Disordered" evidence="7">
    <location>
        <begin position="735"/>
        <end position="798"/>
    </location>
</feature>
<evidence type="ECO:0000256" key="7">
    <source>
        <dbReference type="SAM" id="MobiDB-lite"/>
    </source>
</evidence>
<evidence type="ECO:0000259" key="9">
    <source>
        <dbReference type="Pfam" id="PF00924"/>
    </source>
</evidence>
<dbReference type="InterPro" id="IPR049142">
    <property type="entry name" value="MS_channel_1st"/>
</dbReference>
<dbReference type="InterPro" id="IPR049278">
    <property type="entry name" value="MS_channel_C"/>
</dbReference>
<evidence type="ECO:0000259" key="10">
    <source>
        <dbReference type="Pfam" id="PF21082"/>
    </source>
</evidence>
<evidence type="ECO:0000256" key="4">
    <source>
        <dbReference type="ARBA" id="ARBA00022692"/>
    </source>
</evidence>
<sequence length="798" mass="85546">MQRFTTTGIIALFIGILVWAGTSAAQIPGLPSTSSAANDTGGQGGDTANLDDLIKILENDETRAKLVESLKAAAYKAPEGEGEDGADAAVIPTGAEVVRTLPGEIADSTRALIGGLSETWETLRTNTASALDMLAGVGSIDLPNLLATILPVALVAIVVFLVLAASRLVKAPIFRRMAERAEHSGPLRKLMLLIVSALVDAASIIVSWAGGYLAATIFFGGRPGINQALFLNGFLLIEMIKVTLGTFVAPTYPRLRLTPFSDRQASYWYFWISRLISILGYTFLFVAPIMQRSSGAAAADATRLIGVALSLILAVWLILKNRGVVRERLKRAKHEGDKSFGARFNAFVGQIWWALAIGFVLTLSAVWLQSPGTGLTFVVVSTLKSIAAMALGGLVVSILSRWIAKGVPIPQDWKDRIPLLERRVNSFIPKVLTVVRVMVILIVLAAILQAWNLFSFSDGFGQLVGQRFVGSLIGAGVILAIGVAIYIGISSWIEYRMNPNFGTVPTARERTLLSLFRNAFTITMVVIVSMLVLSQVGIDIAPLLAGAGVVGLAIGFGAQKFVQDIITGAFIQIQNAMNEGDIVELNGVSGVVEQLTVRSVGLRSVDGTWYLIPFSSVDQVANYSKDFAYYVADIGVAYRENVEDVKQMMHDAFEELKQSSVGPNLISDLDMWGVQELGDSAVVVRARVMTKPSTQWGVGRAYREIVKRLADERGIEIPFPHMTVWFGEDRGGKAPPVRLAGEEPTPPKGRVIDEAATPSEATRATRETSGSDYGSTDATGRPIPPSGGDIDSAGGDRG</sequence>
<dbReference type="GO" id="GO:0008381">
    <property type="term" value="F:mechanosensitive monoatomic ion channel activity"/>
    <property type="evidence" value="ECO:0007669"/>
    <property type="project" value="InterPro"/>
</dbReference>
<feature type="transmembrane region" description="Helical" evidence="8">
    <location>
        <begin position="190"/>
        <end position="209"/>
    </location>
</feature>
<reference evidence="13" key="1">
    <citation type="journal article" date="2015" name="Nature">
        <title>Complex archaea that bridge the gap between prokaryotes and eukaryotes.</title>
        <authorList>
            <person name="Spang A."/>
            <person name="Saw J.H."/>
            <person name="Jorgensen S.L."/>
            <person name="Zaremba-Niedzwiedzka K."/>
            <person name="Martijn J."/>
            <person name="Lind A.E."/>
            <person name="van Eijk R."/>
            <person name="Schleper C."/>
            <person name="Guy L."/>
            <person name="Ettema T.J."/>
        </authorList>
    </citation>
    <scope>NUCLEOTIDE SEQUENCE</scope>
</reference>
<feature type="transmembrane region" description="Helical" evidence="8">
    <location>
        <begin position="145"/>
        <end position="169"/>
    </location>
</feature>
<evidence type="ECO:0000256" key="1">
    <source>
        <dbReference type="ARBA" id="ARBA00004651"/>
    </source>
</evidence>
<dbReference type="EMBL" id="LAZR01000174">
    <property type="protein sequence ID" value="KKN84169.1"/>
    <property type="molecule type" value="Genomic_DNA"/>
</dbReference>
<protein>
    <recommendedName>
        <fullName evidence="14">Mechanosensitive ion channel inner membrane domain-containing protein</fullName>
    </recommendedName>
</protein>
<organism evidence="13">
    <name type="scientific">marine sediment metagenome</name>
    <dbReference type="NCBI Taxonomy" id="412755"/>
    <lineage>
        <taxon>unclassified sequences</taxon>
        <taxon>metagenomes</taxon>
        <taxon>ecological metagenomes</taxon>
    </lineage>
</organism>
<feature type="domain" description="Moderate conductance mechanosensitive channel YbiO-like transmembrane helix 1" evidence="12">
    <location>
        <begin position="382"/>
        <end position="457"/>
    </location>
</feature>
<comment type="similarity">
    <text evidence="2">Belongs to the MscS (TC 1.A.23) family.</text>
</comment>
<feature type="transmembrane region" description="Helical" evidence="8">
    <location>
        <begin position="268"/>
        <end position="289"/>
    </location>
</feature>
<name>A0A0F9TXW8_9ZZZZ</name>
<keyword evidence="5 8" id="KW-1133">Transmembrane helix</keyword>
<proteinExistence type="inferred from homology"/>
<evidence type="ECO:0000256" key="5">
    <source>
        <dbReference type="ARBA" id="ARBA00022989"/>
    </source>
</evidence>
<dbReference type="InterPro" id="IPR045276">
    <property type="entry name" value="YbiO_bact"/>
</dbReference>
<dbReference type="SUPFAM" id="SSF82689">
    <property type="entry name" value="Mechanosensitive channel protein MscS (YggB), C-terminal domain"/>
    <property type="match status" value="1"/>
</dbReference>
<comment type="subcellular location">
    <subcellularLocation>
        <location evidence="1">Cell membrane</location>
        <topology evidence="1">Multi-pass membrane protein</topology>
    </subcellularLocation>
</comment>
<dbReference type="InterPro" id="IPR011066">
    <property type="entry name" value="MscS_channel_C_sf"/>
</dbReference>
<feature type="transmembrane region" description="Helical" evidence="8">
    <location>
        <begin position="229"/>
        <end position="248"/>
    </location>
</feature>
<dbReference type="GO" id="GO:0005886">
    <property type="term" value="C:plasma membrane"/>
    <property type="evidence" value="ECO:0007669"/>
    <property type="project" value="UniProtKB-SubCell"/>
</dbReference>
<dbReference type="InterPro" id="IPR057485">
    <property type="entry name" value="YbiO-like_TM1"/>
</dbReference>
<dbReference type="Gene3D" id="2.30.30.60">
    <property type="match status" value="1"/>
</dbReference>
<dbReference type="SUPFAM" id="SSF50182">
    <property type="entry name" value="Sm-like ribonucleoproteins"/>
    <property type="match status" value="1"/>
</dbReference>
<feature type="transmembrane region" description="Helical" evidence="8">
    <location>
        <begin position="374"/>
        <end position="399"/>
    </location>
</feature>
<dbReference type="SUPFAM" id="SSF82861">
    <property type="entry name" value="Mechanosensitive channel protein MscS (YggB), transmembrane region"/>
    <property type="match status" value="1"/>
</dbReference>
<evidence type="ECO:0000259" key="12">
    <source>
        <dbReference type="Pfam" id="PF25392"/>
    </source>
</evidence>
<feature type="compositionally biased region" description="Polar residues" evidence="7">
    <location>
        <begin position="759"/>
        <end position="778"/>
    </location>
</feature>
<dbReference type="InterPro" id="IPR006685">
    <property type="entry name" value="MscS_channel_2nd"/>
</dbReference>
<evidence type="ECO:0000256" key="2">
    <source>
        <dbReference type="ARBA" id="ARBA00008017"/>
    </source>
</evidence>
<dbReference type="InterPro" id="IPR011014">
    <property type="entry name" value="MscS_channel_TM-2"/>
</dbReference>
<feature type="transmembrane region" description="Helical" evidence="8">
    <location>
        <begin position="471"/>
        <end position="493"/>
    </location>
</feature>
<feature type="transmembrane region" description="Helical" evidence="8">
    <location>
        <begin position="540"/>
        <end position="558"/>
    </location>
</feature>
<dbReference type="PANTHER" id="PTHR30460:SF0">
    <property type="entry name" value="MODERATE CONDUCTANCE MECHANOSENSITIVE CHANNEL YBIO"/>
    <property type="match status" value="1"/>
</dbReference>
<dbReference type="AlphaFoldDB" id="A0A0F9TXW8"/>
<dbReference type="Pfam" id="PF21088">
    <property type="entry name" value="MS_channel_1st"/>
    <property type="match status" value="1"/>
</dbReference>
<evidence type="ECO:0000256" key="3">
    <source>
        <dbReference type="ARBA" id="ARBA00022475"/>
    </source>
</evidence>
<keyword evidence="6 8" id="KW-0472">Membrane</keyword>
<dbReference type="InterPro" id="IPR010920">
    <property type="entry name" value="LSM_dom_sf"/>
</dbReference>
<feature type="transmembrane region" description="Helical" evidence="8">
    <location>
        <begin position="340"/>
        <end position="368"/>
    </location>
</feature>
<keyword evidence="4 8" id="KW-0812">Transmembrane</keyword>
<dbReference type="Pfam" id="PF00924">
    <property type="entry name" value="MS_channel_2nd"/>
    <property type="match status" value="1"/>
</dbReference>
<gene>
    <name evidence="13" type="ORF">LCGC14_0291170</name>
</gene>
<comment type="caution">
    <text evidence="13">The sequence shown here is derived from an EMBL/GenBank/DDBJ whole genome shotgun (WGS) entry which is preliminary data.</text>
</comment>
<evidence type="ECO:0000256" key="6">
    <source>
        <dbReference type="ARBA" id="ARBA00023136"/>
    </source>
</evidence>
<evidence type="ECO:0000256" key="8">
    <source>
        <dbReference type="SAM" id="Phobius"/>
    </source>
</evidence>
<dbReference type="Pfam" id="PF25392">
    <property type="entry name" value="MS_channel_TM1"/>
    <property type="match status" value="1"/>
</dbReference>